<accession>A0A7W7U4W5</accession>
<dbReference type="EMBL" id="JACHJY010000009">
    <property type="protein sequence ID" value="MBB4985004.1"/>
    <property type="molecule type" value="Genomic_DNA"/>
</dbReference>
<keyword evidence="2" id="KW-1185">Reference proteome</keyword>
<dbReference type="Proteomes" id="UP000582643">
    <property type="component" value="Unassembled WGS sequence"/>
</dbReference>
<gene>
    <name evidence="1" type="ORF">GGE06_005954</name>
</gene>
<evidence type="ECO:0000313" key="1">
    <source>
        <dbReference type="EMBL" id="MBB4985004.1"/>
    </source>
</evidence>
<organism evidence="1 2">
    <name type="scientific">Streptomyces nymphaeiformis</name>
    <dbReference type="NCBI Taxonomy" id="2663842"/>
    <lineage>
        <taxon>Bacteria</taxon>
        <taxon>Bacillati</taxon>
        <taxon>Actinomycetota</taxon>
        <taxon>Actinomycetes</taxon>
        <taxon>Kitasatosporales</taxon>
        <taxon>Streptomycetaceae</taxon>
        <taxon>Streptomyces</taxon>
    </lineage>
</organism>
<protein>
    <submittedName>
        <fullName evidence="1">Uncharacterized protein</fullName>
    </submittedName>
</protein>
<dbReference type="AlphaFoldDB" id="A0A7W7U4W5"/>
<proteinExistence type="predicted"/>
<dbReference type="RefSeq" id="WP_184932231.1">
    <property type="nucleotide sequence ID" value="NZ_JACHJY010000009.1"/>
</dbReference>
<sequence>MQITSYKLDARHQPGFARVEAVADNCSGIVIRELNEGTGHVEIRVTNRRHFAEAVIVAEQQAIGVTHKPLLSDGYDAWGFTTVSSRGSVLLIDVESCRTTREIDRTLIHELVHAAQFRRPGVRDLVIAGLHNNYGVHQLSRAEAKRLNRQIAGREREAARLERFARQLRNFH</sequence>
<evidence type="ECO:0000313" key="2">
    <source>
        <dbReference type="Proteomes" id="UP000582643"/>
    </source>
</evidence>
<name>A0A7W7U4W5_9ACTN</name>
<comment type="caution">
    <text evidence="1">The sequence shown here is derived from an EMBL/GenBank/DDBJ whole genome shotgun (WGS) entry which is preliminary data.</text>
</comment>
<reference evidence="1 2" key="1">
    <citation type="submission" date="2020-08" db="EMBL/GenBank/DDBJ databases">
        <title>Genomic Encyclopedia of Type Strains, Phase III (KMG-III): the genomes of soil and plant-associated and newly described type strains.</title>
        <authorList>
            <person name="Whitman W."/>
        </authorList>
    </citation>
    <scope>NUCLEOTIDE SEQUENCE [LARGE SCALE GENOMIC DNA]</scope>
    <source>
        <strain evidence="1 2">SFB5A</strain>
    </source>
</reference>